<organism evidence="1 2">
    <name type="scientific">Amycolatopsis thermoflava</name>
    <dbReference type="NCBI Taxonomy" id="84480"/>
    <lineage>
        <taxon>Bacteria</taxon>
        <taxon>Bacillati</taxon>
        <taxon>Actinomycetota</taxon>
        <taxon>Actinomycetes</taxon>
        <taxon>Pseudonocardiales</taxon>
        <taxon>Pseudonocardiaceae</taxon>
        <taxon>Amycolatopsis</taxon>
        <taxon>Amycolatopsis methanolica group</taxon>
    </lineage>
</organism>
<comment type="caution">
    <text evidence="1">The sequence shown here is derived from an EMBL/GenBank/DDBJ whole genome shotgun (WGS) entry which is preliminary data.</text>
</comment>
<protein>
    <submittedName>
        <fullName evidence="1">Uncharacterized protein</fullName>
    </submittedName>
</protein>
<reference evidence="1 2" key="1">
    <citation type="submission" date="2018-11" db="EMBL/GenBank/DDBJ databases">
        <title>Sequencing the genomes of 1000 actinobacteria strains.</title>
        <authorList>
            <person name="Klenk H.-P."/>
        </authorList>
    </citation>
    <scope>NUCLEOTIDE SEQUENCE [LARGE SCALE GENOMIC DNA]</scope>
    <source>
        <strain evidence="1 2">DSM 44348</strain>
    </source>
</reference>
<dbReference type="RefSeq" id="WP_269462672.1">
    <property type="nucleotide sequence ID" value="NZ_RKHY01000001.1"/>
</dbReference>
<evidence type="ECO:0000313" key="2">
    <source>
        <dbReference type="Proteomes" id="UP000274843"/>
    </source>
</evidence>
<accession>A0A3N2H5J4</accession>
<keyword evidence="2" id="KW-1185">Reference proteome</keyword>
<proteinExistence type="predicted"/>
<dbReference type="Proteomes" id="UP000274843">
    <property type="component" value="Unassembled WGS sequence"/>
</dbReference>
<dbReference type="GeneID" id="301849479"/>
<sequence>MEGQGTLLELREASRADGRQVTVSVTDAAGREATAAFVWFVFG</sequence>
<name>A0A3N2H5J4_9PSEU</name>
<dbReference type="AlphaFoldDB" id="A0A3N2H5J4"/>
<evidence type="ECO:0000313" key="1">
    <source>
        <dbReference type="EMBL" id="ROS44188.1"/>
    </source>
</evidence>
<dbReference type="EMBL" id="RKHY01000001">
    <property type="protein sequence ID" value="ROS44188.1"/>
    <property type="molecule type" value="Genomic_DNA"/>
</dbReference>
<gene>
    <name evidence="1" type="ORF">EDD35_6621</name>
</gene>